<name>A0A2K1K5P2_PHYPA</name>
<reference evidence="2 4" key="1">
    <citation type="journal article" date="2008" name="Science">
        <title>The Physcomitrella genome reveals evolutionary insights into the conquest of land by plants.</title>
        <authorList>
            <person name="Rensing S."/>
            <person name="Lang D."/>
            <person name="Zimmer A."/>
            <person name="Terry A."/>
            <person name="Salamov A."/>
            <person name="Shapiro H."/>
            <person name="Nishiyama T."/>
            <person name="Perroud P.-F."/>
            <person name="Lindquist E."/>
            <person name="Kamisugi Y."/>
            <person name="Tanahashi T."/>
            <person name="Sakakibara K."/>
            <person name="Fujita T."/>
            <person name="Oishi K."/>
            <person name="Shin-I T."/>
            <person name="Kuroki Y."/>
            <person name="Toyoda A."/>
            <person name="Suzuki Y."/>
            <person name="Hashimoto A."/>
            <person name="Yamaguchi K."/>
            <person name="Sugano A."/>
            <person name="Kohara Y."/>
            <person name="Fujiyama A."/>
            <person name="Anterola A."/>
            <person name="Aoki S."/>
            <person name="Ashton N."/>
            <person name="Barbazuk W.B."/>
            <person name="Barker E."/>
            <person name="Bennetzen J."/>
            <person name="Bezanilla M."/>
            <person name="Blankenship R."/>
            <person name="Cho S.H."/>
            <person name="Dutcher S."/>
            <person name="Estelle M."/>
            <person name="Fawcett J.A."/>
            <person name="Gundlach H."/>
            <person name="Hanada K."/>
            <person name="Heyl A."/>
            <person name="Hicks K.A."/>
            <person name="Hugh J."/>
            <person name="Lohr M."/>
            <person name="Mayer K."/>
            <person name="Melkozernov A."/>
            <person name="Murata T."/>
            <person name="Nelson D."/>
            <person name="Pils B."/>
            <person name="Prigge M."/>
            <person name="Reiss B."/>
            <person name="Renner T."/>
            <person name="Rombauts S."/>
            <person name="Rushton P."/>
            <person name="Sanderfoot A."/>
            <person name="Schween G."/>
            <person name="Shiu S.-H."/>
            <person name="Stueber K."/>
            <person name="Theodoulou F.L."/>
            <person name="Tu H."/>
            <person name="Van de Peer Y."/>
            <person name="Verrier P.J."/>
            <person name="Waters E."/>
            <person name="Wood A."/>
            <person name="Yang L."/>
            <person name="Cove D."/>
            <person name="Cuming A."/>
            <person name="Hasebe M."/>
            <person name="Lucas S."/>
            <person name="Mishler D.B."/>
            <person name="Reski R."/>
            <person name="Grigoriev I."/>
            <person name="Quatrano R.S."/>
            <person name="Boore J.L."/>
        </authorList>
    </citation>
    <scope>NUCLEOTIDE SEQUENCE [LARGE SCALE GENOMIC DNA]</scope>
    <source>
        <strain evidence="3 4">cv. Gransden 2004</strain>
    </source>
</reference>
<evidence type="ECO:0000313" key="4">
    <source>
        <dbReference type="Proteomes" id="UP000006727"/>
    </source>
</evidence>
<dbReference type="EMBL" id="ABEU02000008">
    <property type="protein sequence ID" value="PNR49087.1"/>
    <property type="molecule type" value="Genomic_DNA"/>
</dbReference>
<dbReference type="AlphaFoldDB" id="A0A2K1K5P2"/>
<gene>
    <name evidence="2" type="ORF">PHYPA_010983</name>
</gene>
<evidence type="ECO:0000313" key="3">
    <source>
        <dbReference type="EnsemblPlants" id="PAC:32964728.CDS.1"/>
    </source>
</evidence>
<proteinExistence type="predicted"/>
<dbReference type="Proteomes" id="UP000006727">
    <property type="component" value="Chromosome 8"/>
</dbReference>
<dbReference type="EnsemblPlants" id="Pp3c8_1040V3.1">
    <property type="protein sequence ID" value="PAC:32964728.CDS.1"/>
    <property type="gene ID" value="Pp3c8_1040"/>
</dbReference>
<protein>
    <recommendedName>
        <fullName evidence="5">CCHC-type domain-containing protein</fullName>
    </recommendedName>
</protein>
<dbReference type="Gramene" id="Pp3c8_1040V3.1">
    <property type="protein sequence ID" value="PAC:32964728.CDS.1"/>
    <property type="gene ID" value="Pp3c8_1040"/>
</dbReference>
<keyword evidence="4" id="KW-1185">Reference proteome</keyword>
<reference evidence="2 4" key="2">
    <citation type="journal article" date="2018" name="Plant J.">
        <title>The Physcomitrella patens chromosome-scale assembly reveals moss genome structure and evolution.</title>
        <authorList>
            <person name="Lang D."/>
            <person name="Ullrich K.K."/>
            <person name="Murat F."/>
            <person name="Fuchs J."/>
            <person name="Jenkins J."/>
            <person name="Haas F.B."/>
            <person name="Piednoel M."/>
            <person name="Gundlach H."/>
            <person name="Van Bel M."/>
            <person name="Meyberg R."/>
            <person name="Vives C."/>
            <person name="Morata J."/>
            <person name="Symeonidi A."/>
            <person name="Hiss M."/>
            <person name="Muchero W."/>
            <person name="Kamisugi Y."/>
            <person name="Saleh O."/>
            <person name="Blanc G."/>
            <person name="Decker E.L."/>
            <person name="van Gessel N."/>
            <person name="Grimwood J."/>
            <person name="Hayes R.D."/>
            <person name="Graham S.W."/>
            <person name="Gunter L.E."/>
            <person name="McDaniel S.F."/>
            <person name="Hoernstein S.N.W."/>
            <person name="Larsson A."/>
            <person name="Li F.W."/>
            <person name="Perroud P.F."/>
            <person name="Phillips J."/>
            <person name="Ranjan P."/>
            <person name="Rokshar D.S."/>
            <person name="Rothfels C.J."/>
            <person name="Schneider L."/>
            <person name="Shu S."/>
            <person name="Stevenson D.W."/>
            <person name="Thummler F."/>
            <person name="Tillich M."/>
            <person name="Villarreal Aguilar J.C."/>
            <person name="Widiez T."/>
            <person name="Wong G.K."/>
            <person name="Wymore A."/>
            <person name="Zhang Y."/>
            <person name="Zimmer A.D."/>
            <person name="Quatrano R.S."/>
            <person name="Mayer K.F.X."/>
            <person name="Goodstein D."/>
            <person name="Casacuberta J.M."/>
            <person name="Vandepoele K."/>
            <person name="Reski R."/>
            <person name="Cuming A.C."/>
            <person name="Tuskan G.A."/>
            <person name="Maumus F."/>
            <person name="Salse J."/>
            <person name="Schmutz J."/>
            <person name="Rensing S.A."/>
        </authorList>
    </citation>
    <scope>NUCLEOTIDE SEQUENCE [LARGE SCALE GENOMIC DNA]</scope>
    <source>
        <strain evidence="3 4">cv. Gransden 2004</strain>
    </source>
</reference>
<dbReference type="EnsemblPlants" id="Pp3c8_1040V3.2">
    <property type="protein sequence ID" value="PAC:32964729.CDS.1"/>
    <property type="gene ID" value="Pp3c8_1040"/>
</dbReference>
<organism evidence="2">
    <name type="scientific">Physcomitrium patens</name>
    <name type="common">Spreading-leaved earth moss</name>
    <name type="synonym">Physcomitrella patens</name>
    <dbReference type="NCBI Taxonomy" id="3218"/>
    <lineage>
        <taxon>Eukaryota</taxon>
        <taxon>Viridiplantae</taxon>
        <taxon>Streptophyta</taxon>
        <taxon>Embryophyta</taxon>
        <taxon>Bryophyta</taxon>
        <taxon>Bryophytina</taxon>
        <taxon>Bryopsida</taxon>
        <taxon>Funariidae</taxon>
        <taxon>Funariales</taxon>
        <taxon>Funariaceae</taxon>
        <taxon>Physcomitrium</taxon>
    </lineage>
</organism>
<feature type="compositionally biased region" description="Polar residues" evidence="1">
    <location>
        <begin position="12"/>
        <end position="22"/>
    </location>
</feature>
<evidence type="ECO:0000256" key="1">
    <source>
        <dbReference type="SAM" id="MobiDB-lite"/>
    </source>
</evidence>
<dbReference type="Gramene" id="Pp3c8_1040V3.2">
    <property type="protein sequence ID" value="PAC:32964729.CDS.1"/>
    <property type="gene ID" value="Pp3c8_1040"/>
</dbReference>
<dbReference type="InParanoid" id="A0A2K1K5P2"/>
<evidence type="ECO:0000313" key="2">
    <source>
        <dbReference type="EMBL" id="PNR49087.1"/>
    </source>
</evidence>
<accession>A0A2K1K5P2</accession>
<feature type="region of interest" description="Disordered" evidence="1">
    <location>
        <begin position="1"/>
        <end position="29"/>
    </location>
</feature>
<reference evidence="3" key="3">
    <citation type="submission" date="2020-12" db="UniProtKB">
        <authorList>
            <consortium name="EnsemblPlants"/>
        </authorList>
    </citation>
    <scope>IDENTIFICATION</scope>
</reference>
<evidence type="ECO:0008006" key="5">
    <source>
        <dbReference type="Google" id="ProtNLM"/>
    </source>
</evidence>
<sequence length="109" mass="12747">MDDEEEKAFFSNWDQSSSNKPFSTKERRKRSVRIFELKKRTQCKKCNKSRHLERECFEDKKHRPIEIMAVKSTDAKGCKANAVVTENFDEDDSSTFMVHDAEHVDDADA</sequence>